<dbReference type="EMBL" id="FMJD01000008">
    <property type="protein sequence ID" value="SCM76926.1"/>
    <property type="molecule type" value="Genomic_DNA"/>
</dbReference>
<dbReference type="AlphaFoldDB" id="A0A212LH90"/>
<reference evidence="1" key="1">
    <citation type="submission" date="2016-08" db="EMBL/GenBank/DDBJ databases">
        <authorList>
            <person name="Seilhamer J.J."/>
        </authorList>
    </citation>
    <scope>NUCLEOTIDE SEQUENCE</scope>
    <source>
        <strain evidence="1">86</strain>
    </source>
</reference>
<sequence length="72" mass="7897">MVSLRKPEAPSAQSESFLQPTAIGALVTCSLIRWAKDDIIALLFETVPSAKSQKYQHNLSNKHGSVDLDVML</sequence>
<name>A0A212LH90_9HYPH</name>
<organism evidence="1">
    <name type="scientific">uncultured Pleomorphomonas sp</name>
    <dbReference type="NCBI Taxonomy" id="442121"/>
    <lineage>
        <taxon>Bacteria</taxon>
        <taxon>Pseudomonadati</taxon>
        <taxon>Pseudomonadota</taxon>
        <taxon>Alphaproteobacteria</taxon>
        <taxon>Hyphomicrobiales</taxon>
        <taxon>Pleomorphomonadaceae</taxon>
        <taxon>Pleomorphomonas</taxon>
        <taxon>environmental samples</taxon>
    </lineage>
</organism>
<protein>
    <submittedName>
        <fullName evidence="1">Uncharacterized protein</fullName>
    </submittedName>
</protein>
<accession>A0A212LH90</accession>
<gene>
    <name evidence="1" type="ORF">KL86PLE_40731</name>
</gene>
<evidence type="ECO:0000313" key="1">
    <source>
        <dbReference type="EMBL" id="SCM76926.1"/>
    </source>
</evidence>
<proteinExistence type="predicted"/>